<evidence type="ECO:0000313" key="2">
    <source>
        <dbReference type="Proteomes" id="UP000182235"/>
    </source>
</evidence>
<keyword evidence="2" id="KW-1185">Reference proteome</keyword>
<gene>
    <name evidence="1" type="ORF">AJ78_06497</name>
</gene>
<reference evidence="1 2" key="1">
    <citation type="submission" date="2015-07" db="EMBL/GenBank/DDBJ databases">
        <title>Emmonsia species relationships and genome sequence.</title>
        <authorList>
            <consortium name="The Broad Institute Genomics Platform"/>
            <person name="Cuomo C.A."/>
            <person name="Munoz J.F."/>
            <person name="Imamovic A."/>
            <person name="Priest M.E."/>
            <person name="Young S."/>
            <person name="Clay O.K."/>
            <person name="McEwen J.G."/>
        </authorList>
    </citation>
    <scope>NUCLEOTIDE SEQUENCE [LARGE SCALE GENOMIC DNA]</scope>
    <source>
        <strain evidence="1 2">UAMH 9510</strain>
    </source>
</reference>
<dbReference type="OrthoDB" id="37659at2759"/>
<dbReference type="Proteomes" id="UP000182235">
    <property type="component" value="Unassembled WGS sequence"/>
</dbReference>
<dbReference type="InterPro" id="IPR046670">
    <property type="entry name" value="DUF6540"/>
</dbReference>
<sequence length="134" mass="15270">MPSTIPLSVAIYDNPGIKHWSLFIEGDSLNEKTLIHLLGARSNYFFNIRTSSDAKNSKSLVEMIFLCHINASEIESIKNTAEKMTIRNDSADYSCQDFILELLNTLEEEAIIDPTNADYADSKQILRQKREAWQ</sequence>
<accession>A0A1J9PA95</accession>
<protein>
    <submittedName>
        <fullName evidence="1">Uncharacterized protein</fullName>
    </submittedName>
</protein>
<evidence type="ECO:0000313" key="1">
    <source>
        <dbReference type="EMBL" id="OJD12982.1"/>
    </source>
</evidence>
<dbReference type="AlphaFoldDB" id="A0A1J9PA95"/>
<dbReference type="VEuPathDB" id="FungiDB:AJ78_06497"/>
<dbReference type="Pfam" id="PF20174">
    <property type="entry name" value="DUF6540"/>
    <property type="match status" value="1"/>
</dbReference>
<proteinExistence type="predicted"/>
<dbReference type="EMBL" id="LGRN01000345">
    <property type="protein sequence ID" value="OJD12982.1"/>
    <property type="molecule type" value="Genomic_DNA"/>
</dbReference>
<organism evidence="1 2">
    <name type="scientific">Emergomyces pasteurianus Ep9510</name>
    <dbReference type="NCBI Taxonomy" id="1447872"/>
    <lineage>
        <taxon>Eukaryota</taxon>
        <taxon>Fungi</taxon>
        <taxon>Dikarya</taxon>
        <taxon>Ascomycota</taxon>
        <taxon>Pezizomycotina</taxon>
        <taxon>Eurotiomycetes</taxon>
        <taxon>Eurotiomycetidae</taxon>
        <taxon>Onygenales</taxon>
        <taxon>Ajellomycetaceae</taxon>
        <taxon>Emergomyces</taxon>
    </lineage>
</organism>
<comment type="caution">
    <text evidence="1">The sequence shown here is derived from an EMBL/GenBank/DDBJ whole genome shotgun (WGS) entry which is preliminary data.</text>
</comment>
<name>A0A1J9PA95_9EURO</name>